<evidence type="ECO:0000256" key="1">
    <source>
        <dbReference type="ARBA" id="ARBA00005234"/>
    </source>
</evidence>
<accession>A0A182TZF9</accession>
<dbReference type="InterPro" id="IPR038765">
    <property type="entry name" value="Papain-like_cys_pep_sf"/>
</dbReference>
<keyword evidence="2" id="KW-0645">Protease</keyword>
<feature type="compositionally biased region" description="Polar residues" evidence="5">
    <location>
        <begin position="34"/>
        <end position="43"/>
    </location>
</feature>
<dbReference type="FunFam" id="3.40.395.10:FF:000001">
    <property type="entry name" value="Sentrin-specific protease 1"/>
    <property type="match status" value="1"/>
</dbReference>
<evidence type="ECO:0000313" key="8">
    <source>
        <dbReference type="Proteomes" id="UP000075902"/>
    </source>
</evidence>
<dbReference type="Gene3D" id="3.40.395.10">
    <property type="entry name" value="Adenoviral Proteinase, Chain A"/>
    <property type="match status" value="1"/>
</dbReference>
<evidence type="ECO:0000256" key="4">
    <source>
        <dbReference type="ARBA" id="ARBA00022807"/>
    </source>
</evidence>
<dbReference type="PROSITE" id="PS50600">
    <property type="entry name" value="ULP_PROTEASE"/>
    <property type="match status" value="1"/>
</dbReference>
<dbReference type="PANTHER" id="PTHR12606">
    <property type="entry name" value="SENTRIN/SUMO-SPECIFIC PROTEASE"/>
    <property type="match status" value="1"/>
</dbReference>
<evidence type="ECO:0000256" key="3">
    <source>
        <dbReference type="ARBA" id="ARBA00022801"/>
    </source>
</evidence>
<evidence type="ECO:0000313" key="7">
    <source>
        <dbReference type="EnsemblMetazoa" id="AMEC011140-PA"/>
    </source>
</evidence>
<dbReference type="GO" id="GO:0080090">
    <property type="term" value="P:regulation of primary metabolic process"/>
    <property type="evidence" value="ECO:0007669"/>
    <property type="project" value="UniProtKB-ARBA"/>
</dbReference>
<feature type="region of interest" description="Disordered" evidence="5">
    <location>
        <begin position="13"/>
        <end position="63"/>
    </location>
</feature>
<sequence>MFPETLISRLKQLLTGGGGSGGSTDGNDRKRKSYATSRPSIGSQGNGGTSRPFAGGLFRQQQQHIPAAVPRPTEPGNVSLLATDFSNLLRSKNSVTPSTGSDGTAAALDRDLSVQREVRRKYEALMQKFIPIANNPPALGAYERYTRKPINGDAVQRPEAAEAEKKHGAPLELTDDEEEHVQDVSDASDDCVEVTSKSAGRLFTTIDPHQLSAAQEREEEEQSAAAAASLLPEPVNSVRARFETKHVFRDDIIQDVQARYGSLFSQRKSLIEQERHRLGSLRQCTQQQETEARNKLHHYVCSFYKFDVLDESELKEGTPEPEVVPLPELTREQLDEMQRKLRTGHQVVMEKFNLRITGNDLVTLQDMNWLNDAVINFYMELLRERGEQRRDQGLPKVYTMNTFFLPQLLKMGYAGVRRWTRKVDLLAHDMIVVPVHVGGIHWCMATIDLRRKTIHYYDSMGSPNNAVLNALEQYLCEESLDKRKAPFDKTGLTKQNMRDCPRQKNGSDCGVFSCMFAEFLSRDHPITFDQSNMPYFRKKMTVEIMLGKLLTHVSRSARCCCDANHVARQLTHQSGRQPHGWQRSCSGSTEPAASTSRQYLAILTSGWACRHAKQQSPSSGTYALGTVGFWATSSLNASTNRSVRVRNCTEGITRIGCCSRSRRSLMCTTLMRMMNGLMRDCCWGFTPMLTNSADSSVSVITSLVSICGV</sequence>
<dbReference type="Proteomes" id="UP000075902">
    <property type="component" value="Unassembled WGS sequence"/>
</dbReference>
<organism evidence="7 8">
    <name type="scientific">Anopheles melas</name>
    <dbReference type="NCBI Taxonomy" id="34690"/>
    <lineage>
        <taxon>Eukaryota</taxon>
        <taxon>Metazoa</taxon>
        <taxon>Ecdysozoa</taxon>
        <taxon>Arthropoda</taxon>
        <taxon>Hexapoda</taxon>
        <taxon>Insecta</taxon>
        <taxon>Pterygota</taxon>
        <taxon>Neoptera</taxon>
        <taxon>Endopterygota</taxon>
        <taxon>Diptera</taxon>
        <taxon>Nematocera</taxon>
        <taxon>Culicoidea</taxon>
        <taxon>Culicidae</taxon>
        <taxon>Anophelinae</taxon>
        <taxon>Anopheles</taxon>
    </lineage>
</organism>
<dbReference type="InterPro" id="IPR003653">
    <property type="entry name" value="Peptidase_C48_C"/>
</dbReference>
<dbReference type="EnsemblMetazoa" id="AMEC011140-RA">
    <property type="protein sequence ID" value="AMEC011140-PA"/>
    <property type="gene ID" value="AMEC011140"/>
</dbReference>
<dbReference type="GO" id="GO:0016929">
    <property type="term" value="F:deSUMOylase activity"/>
    <property type="evidence" value="ECO:0007669"/>
    <property type="project" value="TreeGrafter"/>
</dbReference>
<feature type="domain" description="Ubiquitin-like protease family profile" evidence="6">
    <location>
        <begin position="354"/>
        <end position="520"/>
    </location>
</feature>
<dbReference type="Pfam" id="PF02902">
    <property type="entry name" value="Peptidase_C48"/>
    <property type="match status" value="1"/>
</dbReference>
<dbReference type="GO" id="GO:0016926">
    <property type="term" value="P:protein desumoylation"/>
    <property type="evidence" value="ECO:0007669"/>
    <property type="project" value="TreeGrafter"/>
</dbReference>
<dbReference type="GO" id="GO:0005634">
    <property type="term" value="C:nucleus"/>
    <property type="evidence" value="ECO:0007669"/>
    <property type="project" value="TreeGrafter"/>
</dbReference>
<dbReference type="STRING" id="34690.A0A182TZF9"/>
<reference evidence="8" key="1">
    <citation type="submission" date="2014-01" db="EMBL/GenBank/DDBJ databases">
        <title>The Genome Sequence of Anopheles melas CM1001059_A (V2).</title>
        <authorList>
            <consortium name="The Broad Institute Genomics Platform"/>
            <person name="Neafsey D.E."/>
            <person name="Besansky N."/>
            <person name="Howell P."/>
            <person name="Walton C."/>
            <person name="Young S.K."/>
            <person name="Zeng Q."/>
            <person name="Gargeya S."/>
            <person name="Fitzgerald M."/>
            <person name="Haas B."/>
            <person name="Abouelleil A."/>
            <person name="Allen A.W."/>
            <person name="Alvarado L."/>
            <person name="Arachchi H.M."/>
            <person name="Berlin A.M."/>
            <person name="Chapman S.B."/>
            <person name="Gainer-Dewar J."/>
            <person name="Goldberg J."/>
            <person name="Griggs A."/>
            <person name="Gujja S."/>
            <person name="Hansen M."/>
            <person name="Howarth C."/>
            <person name="Imamovic A."/>
            <person name="Ireland A."/>
            <person name="Larimer J."/>
            <person name="McCowan C."/>
            <person name="Murphy C."/>
            <person name="Pearson M."/>
            <person name="Poon T.W."/>
            <person name="Priest M."/>
            <person name="Roberts A."/>
            <person name="Saif S."/>
            <person name="Shea T."/>
            <person name="Sisk P."/>
            <person name="Sykes S."/>
            <person name="Wortman J."/>
            <person name="Nusbaum C."/>
            <person name="Birren B."/>
        </authorList>
    </citation>
    <scope>NUCLEOTIDE SEQUENCE [LARGE SCALE GENOMIC DNA]</scope>
    <source>
        <strain evidence="8">CM1001059</strain>
    </source>
</reference>
<dbReference type="PANTHER" id="PTHR12606:SF141">
    <property type="entry name" value="GH15225P-RELATED"/>
    <property type="match status" value="1"/>
</dbReference>
<comment type="similarity">
    <text evidence="1">Belongs to the peptidase C48 family.</text>
</comment>
<name>A0A182TZF9_9DIPT</name>
<proteinExistence type="inferred from homology"/>
<feature type="compositionally biased region" description="Gly residues" evidence="5">
    <location>
        <begin position="15"/>
        <end position="24"/>
    </location>
</feature>
<protein>
    <recommendedName>
        <fullName evidence="6">Ubiquitin-like protease family profile domain-containing protein</fullName>
    </recommendedName>
</protein>
<reference evidence="7" key="2">
    <citation type="submission" date="2020-05" db="UniProtKB">
        <authorList>
            <consortium name="EnsemblMetazoa"/>
        </authorList>
    </citation>
    <scope>IDENTIFICATION</scope>
    <source>
        <strain evidence="7">CM1001059</strain>
    </source>
</reference>
<dbReference type="SUPFAM" id="SSF54001">
    <property type="entry name" value="Cysteine proteinases"/>
    <property type="match status" value="1"/>
</dbReference>
<keyword evidence="4" id="KW-0788">Thiol protease</keyword>
<evidence type="ECO:0000256" key="2">
    <source>
        <dbReference type="ARBA" id="ARBA00022670"/>
    </source>
</evidence>
<dbReference type="GO" id="GO:0006508">
    <property type="term" value="P:proteolysis"/>
    <property type="evidence" value="ECO:0007669"/>
    <property type="project" value="UniProtKB-KW"/>
</dbReference>
<evidence type="ECO:0000256" key="5">
    <source>
        <dbReference type="SAM" id="MobiDB-lite"/>
    </source>
</evidence>
<keyword evidence="8" id="KW-1185">Reference proteome</keyword>
<keyword evidence="3" id="KW-0378">Hydrolase</keyword>
<evidence type="ECO:0000259" key="6">
    <source>
        <dbReference type="PROSITE" id="PS50600"/>
    </source>
</evidence>
<dbReference type="GO" id="GO:0060255">
    <property type="term" value="P:regulation of macromolecule metabolic process"/>
    <property type="evidence" value="ECO:0007669"/>
    <property type="project" value="UniProtKB-ARBA"/>
</dbReference>
<dbReference type="VEuPathDB" id="VectorBase:AMEC011140"/>
<dbReference type="AlphaFoldDB" id="A0A182TZF9"/>